<dbReference type="EMBL" id="VTPU01000008">
    <property type="protein sequence ID" value="TZG39389.1"/>
    <property type="molecule type" value="Genomic_DNA"/>
</dbReference>
<dbReference type="Pfam" id="PF09836">
    <property type="entry name" value="DUF2063"/>
    <property type="match status" value="1"/>
</dbReference>
<accession>A0A5D9D751</accession>
<comment type="caution">
    <text evidence="2">The sequence shown here is derived from an EMBL/GenBank/DDBJ whole genome shotgun (WGS) entry which is preliminary data.</text>
</comment>
<dbReference type="Gene3D" id="1.10.150.690">
    <property type="entry name" value="DUF2063"/>
    <property type="match status" value="1"/>
</dbReference>
<dbReference type="Proteomes" id="UP000324260">
    <property type="component" value="Unassembled WGS sequence"/>
</dbReference>
<proteinExistence type="predicted"/>
<evidence type="ECO:0000313" key="3">
    <source>
        <dbReference type="Proteomes" id="UP000324260"/>
    </source>
</evidence>
<name>A0A5D9D751_HALER</name>
<protein>
    <submittedName>
        <fullName evidence="2">DUF2063 domain-containing protein</fullName>
    </submittedName>
</protein>
<evidence type="ECO:0000313" key="2">
    <source>
        <dbReference type="EMBL" id="TZG39389.1"/>
    </source>
</evidence>
<feature type="domain" description="Putative DNA-binding" evidence="1">
    <location>
        <begin position="6"/>
        <end position="90"/>
    </location>
</feature>
<dbReference type="AlphaFoldDB" id="A0A5D9D751"/>
<evidence type="ECO:0000259" key="1">
    <source>
        <dbReference type="Pfam" id="PF09836"/>
    </source>
</evidence>
<gene>
    <name evidence="2" type="ORF">FZZ93_09360</name>
</gene>
<dbReference type="InterPro" id="IPR018640">
    <property type="entry name" value="DUF2063"/>
</dbReference>
<keyword evidence="3" id="KW-1185">Reference proteome</keyword>
<organism evidence="2 3">
    <name type="scientific">Halomonas eurihalina</name>
    <dbReference type="NCBI Taxonomy" id="42566"/>
    <lineage>
        <taxon>Bacteria</taxon>
        <taxon>Pseudomonadati</taxon>
        <taxon>Pseudomonadota</taxon>
        <taxon>Gammaproteobacteria</taxon>
        <taxon>Oceanospirillales</taxon>
        <taxon>Halomonadaceae</taxon>
        <taxon>Halomonas</taxon>
    </lineage>
</organism>
<reference evidence="2 3" key="1">
    <citation type="submission" date="2019-08" db="EMBL/GenBank/DDBJ databases">
        <title>Draft Genome Sequence of Halomonas eurihalina Isolated from Preserved Hide-surface.</title>
        <authorList>
            <person name="Hussain S.A."/>
            <person name="Xu A."/>
            <person name="Sarker M."/>
            <person name="Sommers C."/>
        </authorList>
    </citation>
    <scope>NUCLEOTIDE SEQUENCE [LARGE SCALE GENOMIC DNA]</scope>
    <source>
        <strain evidence="2 3">MS1</strain>
    </source>
</reference>
<dbReference type="OrthoDB" id="4146344at2"/>
<dbReference type="RefSeq" id="WP_149322067.1">
    <property type="nucleotide sequence ID" value="NZ_JARWAH010000002.1"/>
</dbReference>
<dbReference type="InterPro" id="IPR044922">
    <property type="entry name" value="DUF2063_N_sf"/>
</dbReference>
<sequence length="250" mass="27621">MTSLAEWQHRFAEALRAPDTTDSGPSRQQGFAVYRNNVRQSLIEALAATFPHTRTLLGERFFTSVANDYARHHLPDEPRLIRYGYRFADILDSLPAMADYPYVIDICRLERARLDVSHAAAAPPLDAELLARAHDPDALQCKPCPASHHLIGRHDVLDLWQALERGEAGAPVGARGQWHWLLVRHGRRVDIQPVTPACGALYHALEARPALGEALAACSQRHGQTETGEALGTLIGLGALMRLHDEEALS</sequence>